<comment type="caution">
    <text evidence="1">The sequence shown here is derived from an EMBL/GenBank/DDBJ whole genome shotgun (WGS) entry which is preliminary data.</text>
</comment>
<dbReference type="EMBL" id="JARKIB010000033">
    <property type="protein sequence ID" value="KAJ7762225.1"/>
    <property type="molecule type" value="Genomic_DNA"/>
</dbReference>
<accession>A0AAD7JFD1</accession>
<organism evidence="1 2">
    <name type="scientific">Mycena metata</name>
    <dbReference type="NCBI Taxonomy" id="1033252"/>
    <lineage>
        <taxon>Eukaryota</taxon>
        <taxon>Fungi</taxon>
        <taxon>Dikarya</taxon>
        <taxon>Basidiomycota</taxon>
        <taxon>Agaricomycotina</taxon>
        <taxon>Agaricomycetes</taxon>
        <taxon>Agaricomycetidae</taxon>
        <taxon>Agaricales</taxon>
        <taxon>Marasmiineae</taxon>
        <taxon>Mycenaceae</taxon>
        <taxon>Mycena</taxon>
    </lineage>
</organism>
<sequence>MFTANPMTYWIPSQLGRQFSQLFRKRNTNISPPLLLRGSGFMIQRTYFPYTTVLLRGGAYSGRGRDEGGFTTQVYGGGARYLDRVSSAMLLDPSLFKSVQTMQFVGSFVLRSAIHPDYQLRFATAVKELFAAGDITLLRMFPTLTIWRPYQADGGWLNPYAWLDDLQAREILQDTLRTYLPNTEAAAPESELFAQIQEIVTQLDKIHSPGQIDAQAGLI</sequence>
<evidence type="ECO:0000313" key="1">
    <source>
        <dbReference type="EMBL" id="KAJ7762225.1"/>
    </source>
</evidence>
<reference evidence="1" key="1">
    <citation type="submission" date="2023-03" db="EMBL/GenBank/DDBJ databases">
        <title>Massive genome expansion in bonnet fungi (Mycena s.s.) driven by repeated elements and novel gene families across ecological guilds.</title>
        <authorList>
            <consortium name="Lawrence Berkeley National Laboratory"/>
            <person name="Harder C.B."/>
            <person name="Miyauchi S."/>
            <person name="Viragh M."/>
            <person name="Kuo A."/>
            <person name="Thoen E."/>
            <person name="Andreopoulos B."/>
            <person name="Lu D."/>
            <person name="Skrede I."/>
            <person name="Drula E."/>
            <person name="Henrissat B."/>
            <person name="Morin E."/>
            <person name="Kohler A."/>
            <person name="Barry K."/>
            <person name="LaButti K."/>
            <person name="Morin E."/>
            <person name="Salamov A."/>
            <person name="Lipzen A."/>
            <person name="Mereny Z."/>
            <person name="Hegedus B."/>
            <person name="Baldrian P."/>
            <person name="Stursova M."/>
            <person name="Weitz H."/>
            <person name="Taylor A."/>
            <person name="Grigoriev I.V."/>
            <person name="Nagy L.G."/>
            <person name="Martin F."/>
            <person name="Kauserud H."/>
        </authorList>
    </citation>
    <scope>NUCLEOTIDE SEQUENCE</scope>
    <source>
        <strain evidence="1">CBHHK182m</strain>
    </source>
</reference>
<proteinExistence type="predicted"/>
<gene>
    <name evidence="1" type="ORF">B0H16DRAFT_1455838</name>
</gene>
<evidence type="ECO:0000313" key="2">
    <source>
        <dbReference type="Proteomes" id="UP001215598"/>
    </source>
</evidence>
<protein>
    <submittedName>
        <fullName evidence="1">Uncharacterized protein</fullName>
    </submittedName>
</protein>
<name>A0AAD7JFD1_9AGAR</name>
<dbReference type="AlphaFoldDB" id="A0AAD7JFD1"/>
<keyword evidence="2" id="KW-1185">Reference proteome</keyword>
<dbReference type="Proteomes" id="UP001215598">
    <property type="component" value="Unassembled WGS sequence"/>
</dbReference>